<feature type="transmembrane region" description="Helical" evidence="1">
    <location>
        <begin position="56"/>
        <end position="74"/>
    </location>
</feature>
<feature type="transmembrane region" description="Helical" evidence="1">
    <location>
        <begin position="94"/>
        <end position="118"/>
    </location>
</feature>
<name>K5VQB1_PHACS</name>
<protein>
    <submittedName>
        <fullName evidence="2">Uncharacterized protein</fullName>
    </submittedName>
</protein>
<dbReference type="KEGG" id="pco:PHACADRAFT_179423"/>
<sequence>MPVGTVIVHHKWDPVHHIYVADSGLIRKPFTAFLVFSQSFQPQREFPLLTAHGSTAIIWDVSILALTVSGMHRLRMLAPVSPLWSMLLTQGARYVIITLLIYISITVCIPFALSFSVVTKGS</sequence>
<proteinExistence type="predicted"/>
<reference evidence="2 3" key="1">
    <citation type="journal article" date="2012" name="BMC Genomics">
        <title>Comparative genomics of the white-rot fungi, Phanerochaete carnosa and P. chrysosporium, to elucidate the genetic basis of the distinct wood types they colonize.</title>
        <authorList>
            <person name="Suzuki H."/>
            <person name="MacDonald J."/>
            <person name="Syed K."/>
            <person name="Salamov A."/>
            <person name="Hori C."/>
            <person name="Aerts A."/>
            <person name="Henrissat B."/>
            <person name="Wiebenga A."/>
            <person name="vanKuyk P.A."/>
            <person name="Barry K."/>
            <person name="Lindquist E."/>
            <person name="LaButti K."/>
            <person name="Lapidus A."/>
            <person name="Lucas S."/>
            <person name="Coutinho P."/>
            <person name="Gong Y."/>
            <person name="Samejima M."/>
            <person name="Mahadevan R."/>
            <person name="Abou-Zaid M."/>
            <person name="de Vries R.P."/>
            <person name="Igarashi K."/>
            <person name="Yadav J.S."/>
            <person name="Grigoriev I.V."/>
            <person name="Master E.R."/>
        </authorList>
    </citation>
    <scope>NUCLEOTIDE SEQUENCE [LARGE SCALE GENOMIC DNA]</scope>
    <source>
        <strain evidence="2 3">HHB-10118-sp</strain>
    </source>
</reference>
<dbReference type="HOGENOM" id="CLU_2027547_0_0_1"/>
<keyword evidence="1" id="KW-0812">Transmembrane</keyword>
<dbReference type="OrthoDB" id="2742220at2759"/>
<dbReference type="EMBL" id="JH930744">
    <property type="protein sequence ID" value="EKM48774.1"/>
    <property type="molecule type" value="Genomic_DNA"/>
</dbReference>
<dbReference type="RefSeq" id="XP_007402675.1">
    <property type="nucleotide sequence ID" value="XM_007402613.1"/>
</dbReference>
<organism evidence="2 3">
    <name type="scientific">Phanerochaete carnosa (strain HHB-10118-sp)</name>
    <name type="common">White-rot fungus</name>
    <name type="synonym">Peniophora carnosa</name>
    <dbReference type="NCBI Taxonomy" id="650164"/>
    <lineage>
        <taxon>Eukaryota</taxon>
        <taxon>Fungi</taxon>
        <taxon>Dikarya</taxon>
        <taxon>Basidiomycota</taxon>
        <taxon>Agaricomycotina</taxon>
        <taxon>Agaricomycetes</taxon>
        <taxon>Polyporales</taxon>
        <taxon>Phanerochaetaceae</taxon>
        <taxon>Phanerochaete</taxon>
    </lineage>
</organism>
<evidence type="ECO:0000313" key="3">
    <source>
        <dbReference type="Proteomes" id="UP000008370"/>
    </source>
</evidence>
<evidence type="ECO:0000256" key="1">
    <source>
        <dbReference type="SAM" id="Phobius"/>
    </source>
</evidence>
<keyword evidence="3" id="KW-1185">Reference proteome</keyword>
<keyword evidence="1" id="KW-1133">Transmembrane helix</keyword>
<evidence type="ECO:0000313" key="2">
    <source>
        <dbReference type="EMBL" id="EKM48774.1"/>
    </source>
</evidence>
<accession>K5VQB1</accession>
<dbReference type="Proteomes" id="UP000008370">
    <property type="component" value="Unassembled WGS sequence"/>
</dbReference>
<dbReference type="InParanoid" id="K5VQB1"/>
<dbReference type="AlphaFoldDB" id="K5VQB1"/>
<keyword evidence="1" id="KW-0472">Membrane</keyword>
<dbReference type="GeneID" id="18909899"/>
<gene>
    <name evidence="2" type="ORF">PHACADRAFT_179423</name>
</gene>